<dbReference type="RefSeq" id="WP_033580909.1">
    <property type="nucleotide sequence ID" value="NZ_JFKA01000028.1"/>
</dbReference>
<dbReference type="InterPro" id="IPR029442">
    <property type="entry name" value="GyrI-like"/>
</dbReference>
<name>A0A1Y2KUL6_9PROT</name>
<dbReference type="Proteomes" id="UP000193391">
    <property type="component" value="Unassembled WGS sequence"/>
</dbReference>
<dbReference type="EMBL" id="JFKA01000028">
    <property type="protein sequence ID" value="OSQ35041.1"/>
    <property type="molecule type" value="Genomic_DNA"/>
</dbReference>
<protein>
    <submittedName>
        <fullName evidence="2">DNA gyrase inhibitor</fullName>
    </submittedName>
</protein>
<dbReference type="PANTHER" id="PTHR40055">
    <property type="entry name" value="TRANSCRIPTIONAL REGULATOR YGIV-RELATED"/>
    <property type="match status" value="1"/>
</dbReference>
<gene>
    <name evidence="2" type="ORF">TMES_21740</name>
</gene>
<dbReference type="InterPro" id="IPR050908">
    <property type="entry name" value="SmbC-like"/>
</dbReference>
<dbReference type="SMART" id="SM00871">
    <property type="entry name" value="AraC_E_bind"/>
    <property type="match status" value="1"/>
</dbReference>
<dbReference type="Gene3D" id="3.20.80.10">
    <property type="entry name" value="Regulatory factor, effector binding domain"/>
    <property type="match status" value="1"/>
</dbReference>
<dbReference type="PANTHER" id="PTHR40055:SF1">
    <property type="entry name" value="TRANSCRIPTIONAL REGULATOR YGIV-RELATED"/>
    <property type="match status" value="1"/>
</dbReference>
<sequence length="152" mass="17758">MSMKIDTLPKYRIAYMRQVGPYGPHNVKVMEKLKSWAKKQSLFNKNSTILSIPRDNPEVITPENCRYDAGIIISTDYQIDNEVSEDTLLGGQYAIYRVKHTAEEIQKAWNIIFVELLNEGYQIDSRPMFERYYGEEDDFDYCDICIPIISSR</sequence>
<evidence type="ECO:0000313" key="2">
    <source>
        <dbReference type="EMBL" id="OSQ35041.1"/>
    </source>
</evidence>
<feature type="domain" description="AraC effector-binding" evidence="1">
    <location>
        <begin position="1"/>
        <end position="149"/>
    </location>
</feature>
<reference evidence="2 3" key="1">
    <citation type="submission" date="2014-03" db="EMBL/GenBank/DDBJ databases">
        <title>The draft genome sequence of Thalassospira mesophila JCM 18969.</title>
        <authorList>
            <person name="Lai Q."/>
            <person name="Shao Z."/>
        </authorList>
    </citation>
    <scope>NUCLEOTIDE SEQUENCE [LARGE SCALE GENOMIC DNA]</scope>
    <source>
        <strain evidence="2 3">JCM 18969</strain>
    </source>
</reference>
<dbReference type="InterPro" id="IPR010499">
    <property type="entry name" value="AraC_E-bd"/>
</dbReference>
<dbReference type="InterPro" id="IPR011256">
    <property type="entry name" value="Reg_factor_effector_dom_sf"/>
</dbReference>
<evidence type="ECO:0000313" key="3">
    <source>
        <dbReference type="Proteomes" id="UP000193391"/>
    </source>
</evidence>
<dbReference type="AlphaFoldDB" id="A0A1Y2KUL6"/>
<dbReference type="OrthoDB" id="282744at2"/>
<evidence type="ECO:0000259" key="1">
    <source>
        <dbReference type="SMART" id="SM00871"/>
    </source>
</evidence>
<dbReference type="SUPFAM" id="SSF55136">
    <property type="entry name" value="Probable bacterial effector-binding domain"/>
    <property type="match status" value="1"/>
</dbReference>
<accession>A0A1Y2KUL6</accession>
<organism evidence="2 3">
    <name type="scientific">Thalassospira mesophila</name>
    <dbReference type="NCBI Taxonomy" id="1293891"/>
    <lineage>
        <taxon>Bacteria</taxon>
        <taxon>Pseudomonadati</taxon>
        <taxon>Pseudomonadota</taxon>
        <taxon>Alphaproteobacteria</taxon>
        <taxon>Rhodospirillales</taxon>
        <taxon>Thalassospiraceae</taxon>
        <taxon>Thalassospira</taxon>
    </lineage>
</organism>
<proteinExistence type="predicted"/>
<dbReference type="Pfam" id="PF06445">
    <property type="entry name" value="GyrI-like"/>
    <property type="match status" value="1"/>
</dbReference>
<comment type="caution">
    <text evidence="2">The sequence shown here is derived from an EMBL/GenBank/DDBJ whole genome shotgun (WGS) entry which is preliminary data.</text>
</comment>
<keyword evidence="3" id="KW-1185">Reference proteome</keyword>